<dbReference type="Pfam" id="PF08694">
    <property type="entry name" value="UFC1"/>
    <property type="match status" value="1"/>
</dbReference>
<dbReference type="Proteomes" id="UP000289886">
    <property type="component" value="Unassembled WGS sequence"/>
</dbReference>
<proteinExistence type="inferred from homology"/>
<dbReference type="PANTHER" id="PTHR12921">
    <property type="entry name" value="UBIQUITIN-FOLD MODIFIER-CONJUGATING ENZYME 1"/>
    <property type="match status" value="1"/>
</dbReference>
<reference evidence="6 7" key="1">
    <citation type="submission" date="2019-01" db="EMBL/GenBank/DDBJ databases">
        <title>Draft Genome and Complete Hox-Cluster Characterization of the Sterlet Sturgeon (Acipenser ruthenus).</title>
        <authorList>
            <person name="Wei Q."/>
        </authorList>
    </citation>
    <scope>NUCLEOTIDE SEQUENCE [LARGE SCALE GENOMIC DNA]</scope>
    <source>
        <strain evidence="6">WHYD16114868_AA</strain>
        <tissue evidence="6">Blood</tissue>
    </source>
</reference>
<organism evidence="6 7">
    <name type="scientific">Acipenser ruthenus</name>
    <name type="common">Sterlet sturgeon</name>
    <dbReference type="NCBI Taxonomy" id="7906"/>
    <lineage>
        <taxon>Eukaryota</taxon>
        <taxon>Metazoa</taxon>
        <taxon>Chordata</taxon>
        <taxon>Craniata</taxon>
        <taxon>Vertebrata</taxon>
        <taxon>Euteleostomi</taxon>
        <taxon>Actinopterygii</taxon>
        <taxon>Chondrostei</taxon>
        <taxon>Acipenseriformes</taxon>
        <taxon>Acipenseridae</taxon>
        <taxon>Acipenser</taxon>
    </lineage>
</organism>
<dbReference type="Gene3D" id="3.10.110.10">
    <property type="entry name" value="Ubiquitin Conjugating Enzyme"/>
    <property type="match status" value="1"/>
</dbReference>
<accession>A0A444V5P9</accession>
<gene>
    <name evidence="6" type="ORF">EOD39_16463</name>
</gene>
<comment type="caution">
    <text evidence="6">The sequence shown here is derived from an EMBL/GenBank/DDBJ whole genome shotgun (WGS) entry which is preliminary data.</text>
</comment>
<dbReference type="SUPFAM" id="SSF54495">
    <property type="entry name" value="UBC-like"/>
    <property type="match status" value="1"/>
</dbReference>
<feature type="coiled-coil region" evidence="5">
    <location>
        <begin position="126"/>
        <end position="178"/>
    </location>
</feature>
<evidence type="ECO:0000256" key="4">
    <source>
        <dbReference type="ARBA" id="ARBA00045718"/>
    </source>
</evidence>
<dbReference type="PANTHER" id="PTHR12921:SF0">
    <property type="entry name" value="UBIQUITIN-FOLD MODIFIER-CONJUGATING ENZYME 1"/>
    <property type="match status" value="1"/>
</dbReference>
<keyword evidence="7" id="KW-1185">Reference proteome</keyword>
<evidence type="ECO:0000256" key="3">
    <source>
        <dbReference type="ARBA" id="ARBA00022786"/>
    </source>
</evidence>
<sequence>MADEATRRAVSEIPLLKTNSGPRDKELWVQRLREEYLALIKYVENNKQADNDWFRLESNKEGTSSLEAELDRVRSERDSLNLQLFNTIQHKVALAQEVEDWQLLKQQCYEMKLKQDSVDLEWSQHRADLESDLGLARAQLEQWQNQDRERRRVEGEELKELSNHNQRLVEQLSEAVRVQHELMSELRTLREEFEERDMKNSIRTARIEGLQAEVRL</sequence>
<dbReference type="GO" id="GO:1990592">
    <property type="term" value="P:protein K69-linked ufmylation"/>
    <property type="evidence" value="ECO:0007669"/>
    <property type="project" value="TreeGrafter"/>
</dbReference>
<dbReference type="InterPro" id="IPR014806">
    <property type="entry name" value="Ufc1"/>
</dbReference>
<name>A0A444V5P9_ACIRT</name>
<evidence type="ECO:0000313" key="6">
    <source>
        <dbReference type="EMBL" id="RXM95789.1"/>
    </source>
</evidence>
<protein>
    <recommendedName>
        <fullName evidence="2">Ubiquitin-fold modifier-conjugating enzyme 1</fullName>
    </recommendedName>
</protein>
<dbReference type="AlphaFoldDB" id="A0A444V5P9"/>
<evidence type="ECO:0000313" key="7">
    <source>
        <dbReference type="Proteomes" id="UP000289886"/>
    </source>
</evidence>
<dbReference type="InterPro" id="IPR016135">
    <property type="entry name" value="UBQ-conjugating_enzyme/RWD"/>
</dbReference>
<evidence type="ECO:0000256" key="1">
    <source>
        <dbReference type="ARBA" id="ARBA00008451"/>
    </source>
</evidence>
<dbReference type="GO" id="GO:0061657">
    <property type="term" value="F:UFM1 conjugating enzyme activity"/>
    <property type="evidence" value="ECO:0007669"/>
    <property type="project" value="InterPro"/>
</dbReference>
<evidence type="ECO:0000256" key="2">
    <source>
        <dbReference type="ARBA" id="ARBA00013306"/>
    </source>
</evidence>
<evidence type="ECO:0000256" key="5">
    <source>
        <dbReference type="SAM" id="Coils"/>
    </source>
</evidence>
<dbReference type="GO" id="GO:0005737">
    <property type="term" value="C:cytoplasm"/>
    <property type="evidence" value="ECO:0007669"/>
    <property type="project" value="TreeGrafter"/>
</dbReference>
<comment type="function">
    <text evidence="4">E2-like enzyme which specifically catalyzes the second step in ufmylation. Accepts the ubiquitin-like modifier UFM1 from the E1 enzyme UBA5 and forms an intermediate with UFM1 via a thioester linkage. Ufmylation is involved in various processes, such as ribosome recycling, response to DNA damage, interferon response or reticulophagy (also called ER-phagy).</text>
</comment>
<keyword evidence="3" id="KW-0833">Ubl conjugation pathway</keyword>
<dbReference type="EMBL" id="SCEB01002099">
    <property type="protein sequence ID" value="RXM95789.1"/>
    <property type="molecule type" value="Genomic_DNA"/>
</dbReference>
<keyword evidence="5" id="KW-0175">Coiled coil</keyword>
<comment type="similarity">
    <text evidence="1">Belongs to the ubiquitin-conjugating enzyme family. UFC1 subfamily.</text>
</comment>